<dbReference type="Pfam" id="PF11228">
    <property type="entry name" value="DUF3027"/>
    <property type="match status" value="1"/>
</dbReference>
<dbReference type="AlphaFoldDB" id="I0V476"/>
<feature type="compositionally biased region" description="Low complexity" evidence="1">
    <location>
        <begin position="285"/>
        <end position="304"/>
    </location>
</feature>
<sequence>MTLLLTLDDGTIRRKLLDAVEPAREAAVQDAGEGNVGDYVGSVNEDAFAVTHLFDSALPGYRGWRWSVTVATADEDAPVTISEVVLTPGPDAIVAPRWVPWARRVRPGDLGVGDIFPTQPDDARLAPAYATLDDPEAEEAGREIGLGRVRVMSRIGREEAATRWHRSEYGPRSDMARSAPGACGTCGFYLQLAGSLRAAFGVCGNEISPADGHVVHAEFGCGAHSEVEVETSSSVPVAELVYDDSLLDTEPVGDAPADGDEDTADGDTDDADAEEGAGSAGGEAGADTEAGAGTSADAGAHAGTESGEASSPEPERDEPHAETDPNA</sequence>
<organism evidence="2 3">
    <name type="scientific">Saccharomonospora xinjiangensis XJ-54</name>
    <dbReference type="NCBI Taxonomy" id="882086"/>
    <lineage>
        <taxon>Bacteria</taxon>
        <taxon>Bacillati</taxon>
        <taxon>Actinomycetota</taxon>
        <taxon>Actinomycetes</taxon>
        <taxon>Pseudonocardiales</taxon>
        <taxon>Pseudonocardiaceae</taxon>
        <taxon>Saccharomonospora</taxon>
    </lineage>
</organism>
<dbReference type="InterPro" id="IPR021391">
    <property type="entry name" value="DUF3027"/>
</dbReference>
<feature type="compositionally biased region" description="Basic and acidic residues" evidence="1">
    <location>
        <begin position="313"/>
        <end position="327"/>
    </location>
</feature>
<reference evidence="2 3" key="1">
    <citation type="submission" date="2012-01" db="EMBL/GenBank/DDBJ databases">
        <title>Improved High-Quality Draft sequence of Saccharomonospora xinjiangensis XJ-54.</title>
        <authorList>
            <consortium name="US DOE Joint Genome Institute"/>
            <person name="Lucas S."/>
            <person name="Han J."/>
            <person name="Lapidus A."/>
            <person name="Cheng J.-F."/>
            <person name="Goodwin L."/>
            <person name="Pitluck S."/>
            <person name="Peters L."/>
            <person name="Mikhailova N."/>
            <person name="Teshima H."/>
            <person name="Detter J.C."/>
            <person name="Han C."/>
            <person name="Tapia R."/>
            <person name="Land M."/>
            <person name="Hauser L."/>
            <person name="Kyrpides N."/>
            <person name="Ivanova N."/>
            <person name="Pagani I."/>
            <person name="Brambilla E.-M."/>
            <person name="Klenk H.-P."/>
            <person name="Woyke T."/>
        </authorList>
    </citation>
    <scope>NUCLEOTIDE SEQUENCE [LARGE SCALE GENOMIC DNA]</scope>
    <source>
        <strain evidence="2 3">XJ-54</strain>
    </source>
</reference>
<dbReference type="EMBL" id="JH636049">
    <property type="protein sequence ID" value="EID54929.1"/>
    <property type="molecule type" value="Genomic_DNA"/>
</dbReference>
<accession>I0V476</accession>
<feature type="compositionally biased region" description="Acidic residues" evidence="1">
    <location>
        <begin position="257"/>
        <end position="275"/>
    </location>
</feature>
<name>I0V476_9PSEU</name>
<keyword evidence="3" id="KW-1185">Reference proteome</keyword>
<dbReference type="OrthoDB" id="3210158at2"/>
<dbReference type="RefSeq" id="WP_006239075.1">
    <property type="nucleotide sequence ID" value="NZ_JH636049.1"/>
</dbReference>
<dbReference type="STRING" id="882086.SacxiDRAFT_2710"/>
<evidence type="ECO:0008006" key="4">
    <source>
        <dbReference type="Google" id="ProtNLM"/>
    </source>
</evidence>
<evidence type="ECO:0000256" key="1">
    <source>
        <dbReference type="SAM" id="MobiDB-lite"/>
    </source>
</evidence>
<proteinExistence type="predicted"/>
<feature type="region of interest" description="Disordered" evidence="1">
    <location>
        <begin position="248"/>
        <end position="327"/>
    </location>
</feature>
<dbReference type="HOGENOM" id="CLU_035969_1_0_11"/>
<evidence type="ECO:0000313" key="2">
    <source>
        <dbReference type="EMBL" id="EID54929.1"/>
    </source>
</evidence>
<protein>
    <recommendedName>
        <fullName evidence="4">DUF3027 family protein</fullName>
    </recommendedName>
</protein>
<dbReference type="Proteomes" id="UP000004691">
    <property type="component" value="Unassembled WGS sequence"/>
</dbReference>
<dbReference type="eggNOG" id="ENOG502ZBU7">
    <property type="taxonomic scope" value="Bacteria"/>
</dbReference>
<evidence type="ECO:0000313" key="3">
    <source>
        <dbReference type="Proteomes" id="UP000004691"/>
    </source>
</evidence>
<gene>
    <name evidence="2" type="ORF">SacxiDRAFT_2710</name>
</gene>